<keyword evidence="3" id="KW-0812">Transmembrane</keyword>
<accession>A0ABU3BN50</accession>
<dbReference type="Pfam" id="PF16327">
    <property type="entry name" value="CcmF_C"/>
    <property type="match status" value="1"/>
</dbReference>
<dbReference type="InterPro" id="IPR002541">
    <property type="entry name" value="Cyt_c_assembly"/>
</dbReference>
<feature type="transmembrane region" description="Helical" evidence="3">
    <location>
        <begin position="521"/>
        <end position="542"/>
    </location>
</feature>
<dbReference type="RefSeq" id="WP_311661962.1">
    <property type="nucleotide sequence ID" value="NZ_JAVRHT010000004.1"/>
</dbReference>
<dbReference type="PANTHER" id="PTHR43653:SF1">
    <property type="entry name" value="CYTOCHROME C-TYPE BIOGENESIS PROTEIN CCMF"/>
    <property type="match status" value="1"/>
</dbReference>
<dbReference type="Pfam" id="PF01578">
    <property type="entry name" value="Cytochrom_C_asm"/>
    <property type="match status" value="1"/>
</dbReference>
<feature type="transmembrane region" description="Helical" evidence="3">
    <location>
        <begin position="46"/>
        <end position="68"/>
    </location>
</feature>
<feature type="transmembrane region" description="Helical" evidence="3">
    <location>
        <begin position="563"/>
        <end position="581"/>
    </location>
</feature>
<dbReference type="Proteomes" id="UP001267426">
    <property type="component" value="Unassembled WGS sequence"/>
</dbReference>
<evidence type="ECO:0000256" key="2">
    <source>
        <dbReference type="ARBA" id="ARBA00022748"/>
    </source>
</evidence>
<evidence type="ECO:0000313" key="7">
    <source>
        <dbReference type="Proteomes" id="UP001267426"/>
    </source>
</evidence>
<feature type="transmembrane region" description="Helical" evidence="3">
    <location>
        <begin position="351"/>
        <end position="372"/>
    </location>
</feature>
<dbReference type="InterPro" id="IPR003567">
    <property type="entry name" value="Cyt_c_biogenesis"/>
</dbReference>
<protein>
    <submittedName>
        <fullName evidence="6">Cytochrome c biogenesis protein CcsA</fullName>
    </submittedName>
</protein>
<feature type="transmembrane region" description="Helical" evidence="3">
    <location>
        <begin position="216"/>
        <end position="236"/>
    </location>
</feature>
<evidence type="ECO:0000256" key="3">
    <source>
        <dbReference type="SAM" id="Phobius"/>
    </source>
</evidence>
<keyword evidence="3" id="KW-1133">Transmembrane helix</keyword>
<dbReference type="PANTHER" id="PTHR43653">
    <property type="entry name" value="CYTOCHROME C ASSEMBLY PROTEIN-RELATED"/>
    <property type="match status" value="1"/>
</dbReference>
<feature type="transmembrane region" description="Helical" evidence="3">
    <location>
        <begin position="392"/>
        <end position="415"/>
    </location>
</feature>
<feature type="transmembrane region" description="Helical" evidence="3">
    <location>
        <begin position="814"/>
        <end position="833"/>
    </location>
</feature>
<evidence type="ECO:0000259" key="5">
    <source>
        <dbReference type="Pfam" id="PF16327"/>
    </source>
</evidence>
<feature type="domain" description="Cytochrome c-type biogenesis protein CcmF C-terminal" evidence="5">
    <location>
        <begin position="369"/>
        <end position="674"/>
    </location>
</feature>
<dbReference type="InterPro" id="IPR032523">
    <property type="entry name" value="CcmF_C"/>
</dbReference>
<gene>
    <name evidence="6" type="primary">ccsA</name>
    <name evidence="6" type="ORF">RM540_02915</name>
</gene>
<reference evidence="6 7" key="1">
    <citation type="submission" date="2023-09" db="EMBL/GenBank/DDBJ databases">
        <authorList>
            <person name="Rey-Velasco X."/>
        </authorList>
    </citation>
    <scope>NUCLEOTIDE SEQUENCE [LARGE SCALE GENOMIC DNA]</scope>
    <source>
        <strain evidence="6 7">F394</strain>
    </source>
</reference>
<dbReference type="PRINTS" id="PR01410">
    <property type="entry name" value="CCBIOGENESIS"/>
</dbReference>
<comment type="caution">
    <text evidence="6">The sequence shown here is derived from an EMBL/GenBank/DDBJ whole genome shotgun (WGS) entry which is preliminary data.</text>
</comment>
<evidence type="ECO:0000313" key="6">
    <source>
        <dbReference type="EMBL" id="MDT0630688.1"/>
    </source>
</evidence>
<evidence type="ECO:0000259" key="4">
    <source>
        <dbReference type="Pfam" id="PF01578"/>
    </source>
</evidence>
<sequence length="842" mass="90587">MVGPIGHVALVVAFVASLAALVSFALSSRDRADSASWARVGRWSWAAMAGGVAVASAMLWTGLFGYHFDLAYVYQQTSTAMPFRYKFSAFWAGQEGSLLLWGIMTTVVGGLLIRWSTRAAGGAETVGPQAGGAAAEARRLFAGPVLAVVALCQAFVLSMIVGLKLGPVTIGANLFQPLAERFPDAPMLQVAGFVPADGQGLNDLLQNPWMTIHPPMVFVGFTLLMVPFAFAVAGLWRRRYTQWVRPALPWALAGSGVLGVAIMMGGWWAYETLSFGGWWAWDPVENSSFVPWLFAVAGLHAMVVQKKTAGGHKAALWLTVLAFQLCIYSTFLTRSGILGDVSVHSFVDLGLYNQLLLWIGTIGALGFGLLVWRWRDLPAPATPPAALSRESLVFTGALLLAVAGGVIALGTSAPILGRLFRDNPSAVPVAFYNTWTLPLAVGVAFLAGMGQLFWWRKMTVEDANRVLVRPVLATVACTVAVIIATPFVQETVDLGPGLGVEAPRVASAEAGLLPGGVGDFFATHGTSILLLLLLFSAFFMLWGNLSVMLRVGRGNAKMVGGSLSHVGFAVLLLGIFASSVFNDPISDGAGTDIQGSRENVVVPLGRTVAADGYRWTYTGQDVNEDGRPVYLMDVVDRQGRAFQTRNVVYKDGRDQWIQHPDVREGFTRDLYVAVFPSAMNEQPEGETTATLAPGDSVRLATAGNEHAYTVRFTNYELDVDADAAGLDRDAVDLAVAVRLDVTNETTGETRALFPVYVITTDGMQEYVQNRATDWGLGVAFVGMQVDDGSIRLMFDGAHLATEEWVVVQAYEKPFISLLWIGTGLLGLGFAVSFRRRLGEARR</sequence>
<feature type="transmembrane region" description="Helical" evidence="3">
    <location>
        <begin position="248"/>
        <end position="269"/>
    </location>
</feature>
<feature type="transmembrane region" description="Helical" evidence="3">
    <location>
        <begin position="314"/>
        <end position="331"/>
    </location>
</feature>
<evidence type="ECO:0000256" key="1">
    <source>
        <dbReference type="ARBA" id="ARBA00009186"/>
    </source>
</evidence>
<keyword evidence="3" id="KW-0472">Membrane</keyword>
<organism evidence="6 7">
    <name type="scientific">Rubrivirga litoralis</name>
    <dbReference type="NCBI Taxonomy" id="3075598"/>
    <lineage>
        <taxon>Bacteria</taxon>
        <taxon>Pseudomonadati</taxon>
        <taxon>Rhodothermota</taxon>
        <taxon>Rhodothermia</taxon>
        <taxon>Rhodothermales</taxon>
        <taxon>Rubricoccaceae</taxon>
        <taxon>Rubrivirga</taxon>
    </lineage>
</organism>
<feature type="transmembrane region" description="Helical" evidence="3">
    <location>
        <begin position="289"/>
        <end position="305"/>
    </location>
</feature>
<feature type="transmembrane region" description="Helical" evidence="3">
    <location>
        <begin position="6"/>
        <end position="26"/>
    </location>
</feature>
<dbReference type="EMBL" id="JAVRHT010000004">
    <property type="protein sequence ID" value="MDT0630688.1"/>
    <property type="molecule type" value="Genomic_DNA"/>
</dbReference>
<feature type="transmembrane region" description="Helical" evidence="3">
    <location>
        <begin position="435"/>
        <end position="455"/>
    </location>
</feature>
<keyword evidence="2" id="KW-0201">Cytochrome c-type biogenesis</keyword>
<feature type="transmembrane region" description="Helical" evidence="3">
    <location>
        <begin position="88"/>
        <end position="113"/>
    </location>
</feature>
<comment type="similarity">
    <text evidence="1">Belongs to the CcmF/CycK/Ccl1/NrfE/CcsA family.</text>
</comment>
<feature type="transmembrane region" description="Helical" evidence="3">
    <location>
        <begin position="140"/>
        <end position="161"/>
    </location>
</feature>
<keyword evidence="7" id="KW-1185">Reference proteome</keyword>
<feature type="transmembrane region" description="Helical" evidence="3">
    <location>
        <begin position="467"/>
        <end position="488"/>
    </location>
</feature>
<name>A0ABU3BN50_9BACT</name>
<feature type="domain" description="Cytochrome c assembly protein" evidence="4">
    <location>
        <begin position="149"/>
        <end position="335"/>
    </location>
</feature>
<proteinExistence type="inferred from homology"/>